<dbReference type="AlphaFoldDB" id="A0ABC8V5I4"/>
<name>A0ABC8V5I4_9AQUA</name>
<dbReference type="EMBL" id="CAUOFW020010565">
    <property type="protein sequence ID" value="CAK9188643.1"/>
    <property type="molecule type" value="Genomic_DNA"/>
</dbReference>
<keyword evidence="2" id="KW-1185">Reference proteome</keyword>
<organism evidence="1 2">
    <name type="scientific">Ilex paraguariensis</name>
    <name type="common">yerba mate</name>
    <dbReference type="NCBI Taxonomy" id="185542"/>
    <lineage>
        <taxon>Eukaryota</taxon>
        <taxon>Viridiplantae</taxon>
        <taxon>Streptophyta</taxon>
        <taxon>Embryophyta</taxon>
        <taxon>Tracheophyta</taxon>
        <taxon>Spermatophyta</taxon>
        <taxon>Magnoliopsida</taxon>
        <taxon>eudicotyledons</taxon>
        <taxon>Gunneridae</taxon>
        <taxon>Pentapetalae</taxon>
        <taxon>asterids</taxon>
        <taxon>campanulids</taxon>
        <taxon>Aquifoliales</taxon>
        <taxon>Aquifoliaceae</taxon>
        <taxon>Ilex</taxon>
    </lineage>
</organism>
<evidence type="ECO:0000313" key="2">
    <source>
        <dbReference type="Proteomes" id="UP001642360"/>
    </source>
</evidence>
<dbReference type="Proteomes" id="UP001642360">
    <property type="component" value="Unassembled WGS sequence"/>
</dbReference>
<protein>
    <submittedName>
        <fullName evidence="1">Uncharacterized protein</fullName>
    </submittedName>
</protein>
<comment type="caution">
    <text evidence="1">The sequence shown here is derived from an EMBL/GenBank/DDBJ whole genome shotgun (WGS) entry which is preliminary data.</text>
</comment>
<sequence length="68" mass="7374">MRASNTLLISSSFLDSSAKCRIDNGRTLIWCMLTTLGSSTTFSSAGSTGNRDRKSALECSSDLLYRMS</sequence>
<proteinExistence type="predicted"/>
<gene>
    <name evidence="1" type="ORF">ILEXP_LOCUS59339</name>
</gene>
<reference evidence="1 2" key="1">
    <citation type="submission" date="2024-02" db="EMBL/GenBank/DDBJ databases">
        <authorList>
            <person name="Vignale AGUSTIN F."/>
            <person name="Sosa J E."/>
            <person name="Modenutti C."/>
        </authorList>
    </citation>
    <scope>NUCLEOTIDE SEQUENCE [LARGE SCALE GENOMIC DNA]</scope>
</reference>
<evidence type="ECO:0000313" key="1">
    <source>
        <dbReference type="EMBL" id="CAK9188643.1"/>
    </source>
</evidence>
<accession>A0ABC8V5I4</accession>